<keyword evidence="2" id="KW-1133">Transmembrane helix</keyword>
<feature type="region of interest" description="Disordered" evidence="1">
    <location>
        <begin position="249"/>
        <end position="281"/>
    </location>
</feature>
<gene>
    <name evidence="4" type="ORF">EJ05DRAFT_488170</name>
</gene>
<dbReference type="OrthoDB" id="5425848at2759"/>
<keyword evidence="2" id="KW-0812">Transmembrane</keyword>
<name>A0A6A6VZX8_9PEZI</name>
<feature type="transmembrane region" description="Helical" evidence="2">
    <location>
        <begin position="280"/>
        <end position="299"/>
    </location>
</feature>
<protein>
    <recommendedName>
        <fullName evidence="6">Mid2 domain-containing protein</fullName>
    </recommendedName>
</protein>
<feature type="compositionally biased region" description="Low complexity" evidence="1">
    <location>
        <begin position="320"/>
        <end position="331"/>
    </location>
</feature>
<evidence type="ECO:0008006" key="6">
    <source>
        <dbReference type="Google" id="ProtNLM"/>
    </source>
</evidence>
<dbReference type="Proteomes" id="UP000799437">
    <property type="component" value="Unassembled WGS sequence"/>
</dbReference>
<sequence>MLLPTAALLLTASRLVAANPVYALVHRSVVLVERAGCANPCGWEGWLCCAESQQCQVVNNQATCASGAQVTQADNGYWQYWTSTYVETDLVTKTQVYSSYVGAASQPSPTSGCTYAKCGNSCCGQGQYCNDPSTGQCMNNDGGAITQSPFPPLRPTSSGLTVITATVSPTITVPFESTVPTGTNVSVSGSGGGGLSGGAIAGIVIGVLAGTILLLLICLFCCARAIFDSVLAIFGIGGKRHVREETNIESHHSHAGGAAGGRRWHGQGPTRPTKETKSKLGGVGGAAAILGGLALALGLKRKHDRKYDDKSDYTSEYTYSDYTTSESSASSSDRHTRDTRHTRR</sequence>
<evidence type="ECO:0000313" key="4">
    <source>
        <dbReference type="EMBL" id="KAF2755396.1"/>
    </source>
</evidence>
<dbReference type="AlphaFoldDB" id="A0A6A6VZX8"/>
<evidence type="ECO:0000256" key="3">
    <source>
        <dbReference type="SAM" id="SignalP"/>
    </source>
</evidence>
<keyword evidence="2" id="KW-0472">Membrane</keyword>
<proteinExistence type="predicted"/>
<feature type="transmembrane region" description="Helical" evidence="2">
    <location>
        <begin position="199"/>
        <end position="223"/>
    </location>
</feature>
<keyword evidence="3" id="KW-0732">Signal</keyword>
<dbReference type="RefSeq" id="XP_033597847.1">
    <property type="nucleotide sequence ID" value="XM_033745683.1"/>
</dbReference>
<feature type="region of interest" description="Disordered" evidence="1">
    <location>
        <begin position="320"/>
        <end position="344"/>
    </location>
</feature>
<evidence type="ECO:0000256" key="1">
    <source>
        <dbReference type="SAM" id="MobiDB-lite"/>
    </source>
</evidence>
<keyword evidence="5" id="KW-1185">Reference proteome</keyword>
<reference evidence="4" key="1">
    <citation type="journal article" date="2020" name="Stud. Mycol.">
        <title>101 Dothideomycetes genomes: a test case for predicting lifestyles and emergence of pathogens.</title>
        <authorList>
            <person name="Haridas S."/>
            <person name="Albert R."/>
            <person name="Binder M."/>
            <person name="Bloem J."/>
            <person name="Labutti K."/>
            <person name="Salamov A."/>
            <person name="Andreopoulos B."/>
            <person name="Baker S."/>
            <person name="Barry K."/>
            <person name="Bills G."/>
            <person name="Bluhm B."/>
            <person name="Cannon C."/>
            <person name="Castanera R."/>
            <person name="Culley D."/>
            <person name="Daum C."/>
            <person name="Ezra D."/>
            <person name="Gonzalez J."/>
            <person name="Henrissat B."/>
            <person name="Kuo A."/>
            <person name="Liang C."/>
            <person name="Lipzen A."/>
            <person name="Lutzoni F."/>
            <person name="Magnuson J."/>
            <person name="Mondo S."/>
            <person name="Nolan M."/>
            <person name="Ohm R."/>
            <person name="Pangilinan J."/>
            <person name="Park H.-J."/>
            <person name="Ramirez L."/>
            <person name="Alfaro M."/>
            <person name="Sun H."/>
            <person name="Tritt A."/>
            <person name="Yoshinaga Y."/>
            <person name="Zwiers L.-H."/>
            <person name="Turgeon B."/>
            <person name="Goodwin S."/>
            <person name="Spatafora J."/>
            <person name="Crous P."/>
            <person name="Grigoriev I."/>
        </authorList>
    </citation>
    <scope>NUCLEOTIDE SEQUENCE</scope>
    <source>
        <strain evidence="4">CBS 121739</strain>
    </source>
</reference>
<evidence type="ECO:0000313" key="5">
    <source>
        <dbReference type="Proteomes" id="UP000799437"/>
    </source>
</evidence>
<feature type="chain" id="PRO_5025606172" description="Mid2 domain-containing protein" evidence="3">
    <location>
        <begin position="19"/>
        <end position="344"/>
    </location>
</feature>
<dbReference type="GeneID" id="54486737"/>
<feature type="signal peptide" evidence="3">
    <location>
        <begin position="1"/>
        <end position="18"/>
    </location>
</feature>
<dbReference type="EMBL" id="ML996577">
    <property type="protein sequence ID" value="KAF2755396.1"/>
    <property type="molecule type" value="Genomic_DNA"/>
</dbReference>
<accession>A0A6A6VZX8</accession>
<organism evidence="4 5">
    <name type="scientific">Pseudovirgaria hyperparasitica</name>
    <dbReference type="NCBI Taxonomy" id="470096"/>
    <lineage>
        <taxon>Eukaryota</taxon>
        <taxon>Fungi</taxon>
        <taxon>Dikarya</taxon>
        <taxon>Ascomycota</taxon>
        <taxon>Pezizomycotina</taxon>
        <taxon>Dothideomycetes</taxon>
        <taxon>Dothideomycetes incertae sedis</taxon>
        <taxon>Acrospermales</taxon>
        <taxon>Acrospermaceae</taxon>
        <taxon>Pseudovirgaria</taxon>
    </lineage>
</organism>
<evidence type="ECO:0000256" key="2">
    <source>
        <dbReference type="SAM" id="Phobius"/>
    </source>
</evidence>